<comment type="similarity">
    <text evidence="1">Belongs to the peptidase C48 family.</text>
</comment>
<protein>
    <recommendedName>
        <fullName evidence="5">Ubiquitin-like protease family profile domain-containing protein</fullName>
    </recommendedName>
</protein>
<sequence length="236" mass="27142">MDKFVEDPVVNLDDDNSTSNESGGEEHDELGDKNGPTEVAIIPQDEEGNNFSFLNYKPLNSCKHPGRTTGIEIPEWMPTLFPIPASMILDEIEAAVSLYIFGSNKDDQKSGKEVLINYTCWGQGNRETLKSLMSNKEVDQEIFLPINDEKHWYLLVVDMSKQQLILLDSKPDRKRSMWRRLYVQKMVLPKSRMRIAIDLVLSPYSKKKEEIVPKAVQNWEDLKTKRKNLVKKGLED</sequence>
<evidence type="ECO:0000256" key="1">
    <source>
        <dbReference type="ARBA" id="ARBA00005234"/>
    </source>
</evidence>
<evidence type="ECO:0000259" key="5">
    <source>
        <dbReference type="Pfam" id="PF02902"/>
    </source>
</evidence>
<evidence type="ECO:0000256" key="3">
    <source>
        <dbReference type="ARBA" id="ARBA00022801"/>
    </source>
</evidence>
<dbReference type="Proteomes" id="UP001372338">
    <property type="component" value="Unassembled WGS sequence"/>
</dbReference>
<evidence type="ECO:0000313" key="7">
    <source>
        <dbReference type="Proteomes" id="UP001372338"/>
    </source>
</evidence>
<keyword evidence="3" id="KW-0378">Hydrolase</keyword>
<proteinExistence type="inferred from homology"/>
<name>A0AAN9EN67_CROPI</name>
<reference evidence="6 7" key="1">
    <citation type="submission" date="2024-01" db="EMBL/GenBank/DDBJ databases">
        <title>The genomes of 5 underutilized Papilionoideae crops provide insights into root nodulation and disease resistanc.</title>
        <authorList>
            <person name="Yuan L."/>
        </authorList>
    </citation>
    <scope>NUCLEOTIDE SEQUENCE [LARGE SCALE GENOMIC DNA]</scope>
    <source>
        <strain evidence="6">ZHUSHIDOU_FW_LH</strain>
        <tissue evidence="6">Leaf</tissue>
    </source>
</reference>
<dbReference type="SUPFAM" id="SSF54001">
    <property type="entry name" value="Cysteine proteinases"/>
    <property type="match status" value="1"/>
</dbReference>
<accession>A0AAN9EN67</accession>
<evidence type="ECO:0000256" key="2">
    <source>
        <dbReference type="ARBA" id="ARBA00022670"/>
    </source>
</evidence>
<dbReference type="InterPro" id="IPR038765">
    <property type="entry name" value="Papain-like_cys_pep_sf"/>
</dbReference>
<comment type="caution">
    <text evidence="6">The sequence shown here is derived from an EMBL/GenBank/DDBJ whole genome shotgun (WGS) entry which is preliminary data.</text>
</comment>
<dbReference type="AlphaFoldDB" id="A0AAN9EN67"/>
<gene>
    <name evidence="6" type="ORF">RIF29_26313</name>
</gene>
<dbReference type="GO" id="GO:0008234">
    <property type="term" value="F:cysteine-type peptidase activity"/>
    <property type="evidence" value="ECO:0007669"/>
    <property type="project" value="InterPro"/>
</dbReference>
<feature type="region of interest" description="Disordered" evidence="4">
    <location>
        <begin position="1"/>
        <end position="37"/>
    </location>
</feature>
<dbReference type="Pfam" id="PF02902">
    <property type="entry name" value="Peptidase_C48"/>
    <property type="match status" value="1"/>
</dbReference>
<dbReference type="Gene3D" id="3.40.395.10">
    <property type="entry name" value="Adenoviral Proteinase, Chain A"/>
    <property type="match status" value="1"/>
</dbReference>
<dbReference type="InterPro" id="IPR003653">
    <property type="entry name" value="Peptidase_C48_C"/>
</dbReference>
<keyword evidence="7" id="KW-1185">Reference proteome</keyword>
<evidence type="ECO:0000256" key="4">
    <source>
        <dbReference type="SAM" id="MobiDB-lite"/>
    </source>
</evidence>
<dbReference type="GO" id="GO:0006508">
    <property type="term" value="P:proteolysis"/>
    <property type="evidence" value="ECO:0007669"/>
    <property type="project" value="UniProtKB-KW"/>
</dbReference>
<dbReference type="EMBL" id="JAYWIO010000005">
    <property type="protein sequence ID" value="KAK7260346.1"/>
    <property type="molecule type" value="Genomic_DNA"/>
</dbReference>
<keyword evidence="2" id="KW-0645">Protease</keyword>
<feature type="domain" description="Ubiquitin-like protease family profile" evidence="5">
    <location>
        <begin position="142"/>
        <end position="176"/>
    </location>
</feature>
<organism evidence="6 7">
    <name type="scientific">Crotalaria pallida</name>
    <name type="common">Smooth rattlebox</name>
    <name type="synonym">Crotalaria striata</name>
    <dbReference type="NCBI Taxonomy" id="3830"/>
    <lineage>
        <taxon>Eukaryota</taxon>
        <taxon>Viridiplantae</taxon>
        <taxon>Streptophyta</taxon>
        <taxon>Embryophyta</taxon>
        <taxon>Tracheophyta</taxon>
        <taxon>Spermatophyta</taxon>
        <taxon>Magnoliopsida</taxon>
        <taxon>eudicotyledons</taxon>
        <taxon>Gunneridae</taxon>
        <taxon>Pentapetalae</taxon>
        <taxon>rosids</taxon>
        <taxon>fabids</taxon>
        <taxon>Fabales</taxon>
        <taxon>Fabaceae</taxon>
        <taxon>Papilionoideae</taxon>
        <taxon>50 kb inversion clade</taxon>
        <taxon>genistoids sensu lato</taxon>
        <taxon>core genistoids</taxon>
        <taxon>Crotalarieae</taxon>
        <taxon>Crotalaria</taxon>
    </lineage>
</organism>
<evidence type="ECO:0000313" key="6">
    <source>
        <dbReference type="EMBL" id="KAK7260346.1"/>
    </source>
</evidence>